<dbReference type="AlphaFoldDB" id="G5KE43"/>
<dbReference type="Pfam" id="PF02880">
    <property type="entry name" value="PGM_PMM_III"/>
    <property type="match status" value="1"/>
</dbReference>
<dbReference type="CDD" id="cd05799">
    <property type="entry name" value="PGM2"/>
    <property type="match status" value="1"/>
</dbReference>
<dbReference type="InterPro" id="IPR016055">
    <property type="entry name" value="A-D-PHexomutase_a/b/a-I/II/III"/>
</dbReference>
<keyword evidence="21" id="KW-1185">Reference proteome</keyword>
<evidence type="ECO:0000256" key="2">
    <source>
        <dbReference type="ARBA" id="ARBA00001946"/>
    </source>
</evidence>
<dbReference type="InterPro" id="IPR005841">
    <property type="entry name" value="Alpha-D-phosphohexomutase_SF"/>
</dbReference>
<comment type="caution">
    <text evidence="20">The sequence shown here is derived from an EMBL/GenBank/DDBJ whole genome shotgun (WGS) entry which is preliminary data.</text>
</comment>
<evidence type="ECO:0000256" key="7">
    <source>
        <dbReference type="ARBA" id="ARBA00022526"/>
    </source>
</evidence>
<evidence type="ECO:0000256" key="5">
    <source>
        <dbReference type="ARBA" id="ARBA00010231"/>
    </source>
</evidence>
<gene>
    <name evidence="20" type="ORF">STRUR_0757</name>
</gene>
<evidence type="ECO:0000259" key="19">
    <source>
        <dbReference type="Pfam" id="PF02880"/>
    </source>
</evidence>
<dbReference type="GO" id="GO:0004614">
    <property type="term" value="F:phosphoglucomutase activity"/>
    <property type="evidence" value="ECO:0007669"/>
    <property type="project" value="UniProtKB-EC"/>
</dbReference>
<evidence type="ECO:0000256" key="12">
    <source>
        <dbReference type="ARBA" id="ARBA00039995"/>
    </source>
</evidence>
<accession>G5KE43</accession>
<dbReference type="SUPFAM" id="SSF55957">
    <property type="entry name" value="Phosphoglucomutase, C-terminal domain"/>
    <property type="match status" value="1"/>
</dbReference>
<feature type="domain" description="Alpha-D-phosphohexomutase alpha/beta/alpha" evidence="17">
    <location>
        <begin position="42"/>
        <end position="182"/>
    </location>
</feature>
<keyword evidence="8" id="KW-0597">Phosphoprotein</keyword>
<feature type="domain" description="Alpha-D-phosphohexomutase alpha/beta/alpha" evidence="19">
    <location>
        <begin position="323"/>
        <end position="449"/>
    </location>
</feature>
<evidence type="ECO:0000256" key="8">
    <source>
        <dbReference type="ARBA" id="ARBA00022553"/>
    </source>
</evidence>
<evidence type="ECO:0000313" key="21">
    <source>
        <dbReference type="Proteomes" id="UP000005388"/>
    </source>
</evidence>
<dbReference type="InterPro" id="IPR005843">
    <property type="entry name" value="A-D-PHexomutase_C"/>
</dbReference>
<dbReference type="PRINTS" id="PR00509">
    <property type="entry name" value="PGMPMM"/>
</dbReference>
<evidence type="ECO:0000256" key="3">
    <source>
        <dbReference type="ARBA" id="ARBA00005164"/>
    </source>
</evidence>
<dbReference type="GO" id="GO:0006166">
    <property type="term" value="P:purine ribonucleoside salvage"/>
    <property type="evidence" value="ECO:0007669"/>
    <property type="project" value="TreeGrafter"/>
</dbReference>
<evidence type="ECO:0000256" key="15">
    <source>
        <dbReference type="RuleBase" id="RU004326"/>
    </source>
</evidence>
<dbReference type="InterPro" id="IPR005844">
    <property type="entry name" value="A-D-PHexomutase_a/b/a-I"/>
</dbReference>
<reference evidence="20 21" key="1">
    <citation type="journal article" date="2014" name="Int. J. Syst. Evol. Microbiol.">
        <title>Phylogenomics and the dynamic genome evolution of the genus Streptococcus.</title>
        <authorList>
            <consortium name="The Broad Institute Genome Sequencing Platform"/>
            <person name="Richards V.P."/>
            <person name="Palmer S.R."/>
            <person name="Pavinski Bitar P.D."/>
            <person name="Qin X."/>
            <person name="Weinstock G.M."/>
            <person name="Highlander S.K."/>
            <person name="Town C.D."/>
            <person name="Burne R.A."/>
            <person name="Stanhope M.J."/>
        </authorList>
    </citation>
    <scope>NUCLEOTIDE SEQUENCE [LARGE SCALE GENOMIC DNA]</scope>
    <source>
        <strain evidence="20 21">2285-97</strain>
    </source>
</reference>
<dbReference type="InterPro" id="IPR005845">
    <property type="entry name" value="A-D-PHexomutase_a/b/a-II"/>
</dbReference>
<dbReference type="eggNOG" id="COG1109">
    <property type="taxonomic scope" value="Bacteria"/>
</dbReference>
<name>G5KE43_9STRE</name>
<comment type="pathway">
    <text evidence="4">Lipid metabolism.</text>
</comment>
<dbReference type="PROSITE" id="PS00710">
    <property type="entry name" value="PGM_PMM"/>
    <property type="match status" value="1"/>
</dbReference>
<keyword evidence="7" id="KW-0313">Glucose metabolism</keyword>
<evidence type="ECO:0000259" key="16">
    <source>
        <dbReference type="Pfam" id="PF00408"/>
    </source>
</evidence>
<dbReference type="PANTHER" id="PTHR45745:SF1">
    <property type="entry name" value="PHOSPHOGLUCOMUTASE 2B-RELATED"/>
    <property type="match status" value="1"/>
</dbReference>
<dbReference type="Proteomes" id="UP000005388">
    <property type="component" value="Unassembled WGS sequence"/>
</dbReference>
<dbReference type="InterPro" id="IPR036900">
    <property type="entry name" value="A-D-PHexomutase_C_sf"/>
</dbReference>
<evidence type="ECO:0000256" key="4">
    <source>
        <dbReference type="ARBA" id="ARBA00005189"/>
    </source>
</evidence>
<evidence type="ECO:0000256" key="10">
    <source>
        <dbReference type="ARBA" id="ARBA00022842"/>
    </source>
</evidence>
<comment type="catalytic activity">
    <reaction evidence="1">
        <text>alpha-D-glucose 1-phosphate = alpha-D-glucose 6-phosphate</text>
        <dbReference type="Rhea" id="RHEA:23536"/>
        <dbReference type="ChEBI" id="CHEBI:58225"/>
        <dbReference type="ChEBI" id="CHEBI:58601"/>
        <dbReference type="EC" id="5.4.2.2"/>
    </reaction>
</comment>
<sequence length="562" mass="63424">MTYIEEYKKWLNNPELDEKIHKELLEIEGNDQEIRDRFYQTMAFGTAGLRGKLGAGTNRMNTYMVGKAAQALANTIKDHGPEAISKGIVVCYDIRHQSKEFAELTCSIMAANGIHSFLYKGVRPTPMCSFAIRELSCISGVMVTASHNPQAYNGYKAYWQEGSQILNDIADQIANHMSKITEPHLIQKMNFSKAMAENLITYVPDDVEKSYYQAVLGLTINDDNIDKNIKVVYTPLNGVGNLPVRHVLKERGFNNIIVVPEQEQPDPDFTTIGYPNPEVPKTFHYAEKLGQDEAADILIANDPDSDRVALEVKRKDGTYQYINGNQIGALLAYYIFSQRQIKKTLPDNPVLVKSIVTSDFASKIASYFGVETVETLTGFKNICGKANEFDISKGKSYVLGFEESIGYCYGTFVRDKDGVSAAMMVVEMAAYFKAKGKSLIDVLEELYMKFGFFGEMQYSLELEGSEGQEKIGKIMSQFRKDPITKMGNISLLKVIDFEKGYLDLPKQNCLKFYFIDGSWFAMRPSGTEPKLKFYFYSLAKSHKESQEKLELMKAICLSKMDF</sequence>
<dbReference type="Pfam" id="PF02879">
    <property type="entry name" value="PGM_PMM_II"/>
    <property type="match status" value="1"/>
</dbReference>
<keyword evidence="10 15" id="KW-0460">Magnesium</keyword>
<keyword evidence="7" id="KW-0119">Carbohydrate metabolism</keyword>
<feature type="domain" description="Alpha-D-phosphohexomutase alpha/beta/alpha" evidence="18">
    <location>
        <begin position="211"/>
        <end position="310"/>
    </location>
</feature>
<evidence type="ECO:0000256" key="9">
    <source>
        <dbReference type="ARBA" id="ARBA00022723"/>
    </source>
</evidence>
<comment type="cofactor">
    <cofactor evidence="2">
        <name>Mg(2+)</name>
        <dbReference type="ChEBI" id="CHEBI:18420"/>
    </cofactor>
</comment>
<dbReference type="Pfam" id="PF02878">
    <property type="entry name" value="PGM_PMM_I"/>
    <property type="match status" value="1"/>
</dbReference>
<dbReference type="InterPro" id="IPR016066">
    <property type="entry name" value="A-D-PHexomutase_CS"/>
</dbReference>
<dbReference type="GO" id="GO:0008973">
    <property type="term" value="F:phosphopentomutase activity"/>
    <property type="evidence" value="ECO:0007669"/>
    <property type="project" value="TreeGrafter"/>
</dbReference>
<evidence type="ECO:0000259" key="18">
    <source>
        <dbReference type="Pfam" id="PF02879"/>
    </source>
</evidence>
<evidence type="ECO:0000256" key="11">
    <source>
        <dbReference type="ARBA" id="ARBA00023235"/>
    </source>
</evidence>
<organism evidence="20 21">
    <name type="scientific">Streptococcus urinalis 2285-97</name>
    <dbReference type="NCBI Taxonomy" id="764291"/>
    <lineage>
        <taxon>Bacteria</taxon>
        <taxon>Bacillati</taxon>
        <taxon>Bacillota</taxon>
        <taxon>Bacilli</taxon>
        <taxon>Lactobacillales</taxon>
        <taxon>Streptococcaceae</taxon>
        <taxon>Streptococcus</taxon>
    </lineage>
</organism>
<evidence type="ECO:0000256" key="6">
    <source>
        <dbReference type="ARBA" id="ARBA00012728"/>
    </source>
</evidence>
<dbReference type="PANTHER" id="PTHR45745">
    <property type="entry name" value="PHOSPHOMANNOMUTASE 45A"/>
    <property type="match status" value="1"/>
</dbReference>
<dbReference type="Gene3D" id="3.40.120.10">
    <property type="entry name" value="Alpha-D-Glucose-1,6-Bisphosphate, subunit A, domain 3"/>
    <property type="match status" value="3"/>
</dbReference>
<dbReference type="GO" id="GO:0000287">
    <property type="term" value="F:magnesium ion binding"/>
    <property type="evidence" value="ECO:0007669"/>
    <property type="project" value="InterPro"/>
</dbReference>
<evidence type="ECO:0000256" key="14">
    <source>
        <dbReference type="ARBA" id="ARBA00041467"/>
    </source>
</evidence>
<dbReference type="SUPFAM" id="SSF53738">
    <property type="entry name" value="Phosphoglucomutase, first 3 domains"/>
    <property type="match status" value="3"/>
</dbReference>
<evidence type="ECO:0000313" key="20">
    <source>
        <dbReference type="EMBL" id="EHJ56166.1"/>
    </source>
</evidence>
<keyword evidence="11" id="KW-0413">Isomerase</keyword>
<dbReference type="Pfam" id="PF00408">
    <property type="entry name" value="PGM_PMM_IV"/>
    <property type="match status" value="1"/>
</dbReference>
<comment type="similarity">
    <text evidence="5 15">Belongs to the phosphohexose mutase family.</text>
</comment>
<dbReference type="InterPro" id="IPR005846">
    <property type="entry name" value="A-D-PHexomutase_a/b/a-III"/>
</dbReference>
<evidence type="ECO:0000259" key="17">
    <source>
        <dbReference type="Pfam" id="PF02878"/>
    </source>
</evidence>
<dbReference type="GO" id="GO:0006006">
    <property type="term" value="P:glucose metabolic process"/>
    <property type="evidence" value="ECO:0007669"/>
    <property type="project" value="UniProtKB-KW"/>
</dbReference>
<dbReference type="EMBL" id="AEUZ02000001">
    <property type="protein sequence ID" value="EHJ56166.1"/>
    <property type="molecule type" value="Genomic_DNA"/>
</dbReference>
<evidence type="ECO:0000256" key="1">
    <source>
        <dbReference type="ARBA" id="ARBA00000443"/>
    </source>
</evidence>
<comment type="pathway">
    <text evidence="3">Glycolipid metabolism; diglucosyl-diacylglycerol biosynthesis.</text>
</comment>
<dbReference type="STRING" id="764291.STRUR_0757"/>
<protein>
    <recommendedName>
        <fullName evidence="12">Phosphoglucomutase</fullName>
        <ecNumber evidence="6">5.4.2.2</ecNumber>
    </recommendedName>
    <alternativeName>
        <fullName evidence="14">Alpha-phosphoglucomutase</fullName>
    </alternativeName>
    <alternativeName>
        <fullName evidence="13">Glucose phosphomutase</fullName>
    </alternativeName>
</protein>
<dbReference type="EC" id="5.4.2.2" evidence="6"/>
<dbReference type="RefSeq" id="WP_006738934.1">
    <property type="nucleotide sequence ID" value="NZ_AEUZ02000001.1"/>
</dbReference>
<proteinExistence type="inferred from homology"/>
<dbReference type="Gene3D" id="3.30.310.50">
    <property type="entry name" value="Alpha-D-phosphohexomutase, C-terminal domain"/>
    <property type="match status" value="1"/>
</dbReference>
<keyword evidence="9 15" id="KW-0479">Metal-binding</keyword>
<feature type="domain" description="Alpha-D-phosphohexomutase C-terminal" evidence="16">
    <location>
        <begin position="506"/>
        <end position="535"/>
    </location>
</feature>
<evidence type="ECO:0000256" key="13">
    <source>
        <dbReference type="ARBA" id="ARBA00041398"/>
    </source>
</evidence>